<feature type="compositionally biased region" description="Low complexity" evidence="1">
    <location>
        <begin position="129"/>
        <end position="148"/>
    </location>
</feature>
<feature type="compositionally biased region" description="Low complexity" evidence="1">
    <location>
        <begin position="267"/>
        <end position="302"/>
    </location>
</feature>
<dbReference type="EMBL" id="JAEHOE010000099">
    <property type="protein sequence ID" value="KAG2487300.1"/>
    <property type="molecule type" value="Genomic_DNA"/>
</dbReference>
<feature type="region of interest" description="Disordered" evidence="1">
    <location>
        <begin position="479"/>
        <end position="502"/>
    </location>
</feature>
<protein>
    <submittedName>
        <fullName evidence="2">Uncharacterized protein</fullName>
    </submittedName>
</protein>
<evidence type="ECO:0000313" key="2">
    <source>
        <dbReference type="EMBL" id="KAG2487300.1"/>
    </source>
</evidence>
<dbReference type="AlphaFoldDB" id="A0A836BSJ3"/>
<keyword evidence="3" id="KW-1185">Reference proteome</keyword>
<feature type="region of interest" description="Disordered" evidence="1">
    <location>
        <begin position="241"/>
        <end position="342"/>
    </location>
</feature>
<accession>A0A836BSJ3</accession>
<name>A0A836BSJ3_9CHLO</name>
<sequence>MAERLRGHLQRASESQAVPVLAAEVASSAHGLEVGSPPILDRHGLEWLFEAHIATDADLPRRWAQELEARLAMHTPTPGTTRATSLAPSAPGSPAPASPASTTAAARVGHGTAPAVRSRLGGSGGGGAWATTAGAPAPPGAWTGSGASTPQPLRRGLSAGGRVPDPIAAGSLPASPSAAPGSLPNYTHDLPLAHSPLRNSANAAPQSLPRGPGLRAGAAASPARSRLASAGGGAFSGSWGGASWGGAGQSTGWGSDGDGEASLGTSATSPPDTPTAAAAHAGAAVRNPAAALPPSALAQSAPREQWRWAPPDPLAAPPGSDGGDGSGRSSAAAPSRRELSDVEVDAIRHQYLMATGRPTEPAAAEPARAAQRAAAAAAAAGPGDATPPSVSRGGTGGTRSPARAGVARAVAMPPSRLRLGAPSTAAVAAALASAAVSASSGGSGGSDQCSGVASPAASGSTAASLATWGTLWGAAASPYAASPASVGGGGQPLKAQNRPALA</sequence>
<comment type="caution">
    <text evidence="2">The sequence shown here is derived from an EMBL/GenBank/DDBJ whole genome shotgun (WGS) entry which is preliminary data.</text>
</comment>
<feature type="region of interest" description="Disordered" evidence="1">
    <location>
        <begin position="437"/>
        <end position="457"/>
    </location>
</feature>
<dbReference type="Proteomes" id="UP000612055">
    <property type="component" value="Unassembled WGS sequence"/>
</dbReference>
<organism evidence="2 3">
    <name type="scientific">Edaphochlamys debaryana</name>
    <dbReference type="NCBI Taxonomy" id="47281"/>
    <lineage>
        <taxon>Eukaryota</taxon>
        <taxon>Viridiplantae</taxon>
        <taxon>Chlorophyta</taxon>
        <taxon>core chlorophytes</taxon>
        <taxon>Chlorophyceae</taxon>
        <taxon>CS clade</taxon>
        <taxon>Chlamydomonadales</taxon>
        <taxon>Chlamydomonadales incertae sedis</taxon>
        <taxon>Edaphochlamys</taxon>
    </lineage>
</organism>
<evidence type="ECO:0000256" key="1">
    <source>
        <dbReference type="SAM" id="MobiDB-lite"/>
    </source>
</evidence>
<feature type="compositionally biased region" description="Low complexity" evidence="1">
    <location>
        <begin position="168"/>
        <end position="184"/>
    </location>
</feature>
<reference evidence="2" key="1">
    <citation type="journal article" date="2020" name="bioRxiv">
        <title>Comparative genomics of Chlamydomonas.</title>
        <authorList>
            <person name="Craig R.J."/>
            <person name="Hasan A.R."/>
            <person name="Ness R.W."/>
            <person name="Keightley P.D."/>
        </authorList>
    </citation>
    <scope>NUCLEOTIDE SEQUENCE</scope>
    <source>
        <strain evidence="2">CCAP 11/70</strain>
    </source>
</reference>
<feature type="compositionally biased region" description="Low complexity" evidence="1">
    <location>
        <begin position="208"/>
        <end position="220"/>
    </location>
</feature>
<feature type="compositionally biased region" description="Gly residues" evidence="1">
    <location>
        <begin position="241"/>
        <end position="256"/>
    </location>
</feature>
<feature type="region of interest" description="Disordered" evidence="1">
    <location>
        <begin position="357"/>
        <end position="404"/>
    </location>
</feature>
<proteinExistence type="predicted"/>
<evidence type="ECO:0000313" key="3">
    <source>
        <dbReference type="Proteomes" id="UP000612055"/>
    </source>
</evidence>
<gene>
    <name evidence="2" type="ORF">HYH03_014140</name>
</gene>
<feature type="region of interest" description="Disordered" evidence="1">
    <location>
        <begin position="73"/>
        <end position="220"/>
    </location>
</feature>